<keyword evidence="3" id="KW-0813">Transport</keyword>
<evidence type="ECO:0000256" key="5">
    <source>
        <dbReference type="ARBA" id="ARBA00022989"/>
    </source>
</evidence>
<keyword evidence="6 8" id="KW-0472">Membrane</keyword>
<comment type="similarity">
    <text evidence="2 7">Belongs to the sodium:solute symporter (SSF) (TC 2.A.21) family.</text>
</comment>
<dbReference type="PANTHER" id="PTHR48086">
    <property type="entry name" value="SODIUM/PROLINE SYMPORTER-RELATED"/>
    <property type="match status" value="1"/>
</dbReference>
<evidence type="ECO:0000313" key="11">
    <source>
        <dbReference type="Proteomes" id="UP000322139"/>
    </source>
</evidence>
<name>A0A5D4SQB7_9BACI</name>
<dbReference type="NCBIfam" id="TIGR00813">
    <property type="entry name" value="sss"/>
    <property type="match status" value="1"/>
</dbReference>
<dbReference type="EMBL" id="VTES01000003">
    <property type="protein sequence ID" value="TYS63996.1"/>
    <property type="molecule type" value="Genomic_DNA"/>
</dbReference>
<dbReference type="CDD" id="cd11480">
    <property type="entry name" value="SLC5sbd_u4"/>
    <property type="match status" value="1"/>
</dbReference>
<keyword evidence="4 8" id="KW-0812">Transmembrane</keyword>
<evidence type="ECO:0000256" key="6">
    <source>
        <dbReference type="ARBA" id="ARBA00023136"/>
    </source>
</evidence>
<evidence type="ECO:0000313" key="9">
    <source>
        <dbReference type="EMBL" id="TYS47001.1"/>
    </source>
</evidence>
<dbReference type="GO" id="GO:0022857">
    <property type="term" value="F:transmembrane transporter activity"/>
    <property type="evidence" value="ECO:0007669"/>
    <property type="project" value="InterPro"/>
</dbReference>
<gene>
    <name evidence="10" type="ORF">FZD47_10870</name>
    <name evidence="9" type="ORF">FZD51_16200</name>
</gene>
<evidence type="ECO:0000256" key="4">
    <source>
        <dbReference type="ARBA" id="ARBA00022692"/>
    </source>
</evidence>
<organism evidence="10 12">
    <name type="scientific">Bacillus infantis</name>
    <dbReference type="NCBI Taxonomy" id="324767"/>
    <lineage>
        <taxon>Bacteria</taxon>
        <taxon>Bacillati</taxon>
        <taxon>Bacillota</taxon>
        <taxon>Bacilli</taxon>
        <taxon>Bacillales</taxon>
        <taxon>Bacillaceae</taxon>
        <taxon>Bacillus</taxon>
    </lineage>
</organism>
<dbReference type="GO" id="GO:0005886">
    <property type="term" value="C:plasma membrane"/>
    <property type="evidence" value="ECO:0007669"/>
    <property type="project" value="TreeGrafter"/>
</dbReference>
<evidence type="ECO:0000256" key="1">
    <source>
        <dbReference type="ARBA" id="ARBA00004141"/>
    </source>
</evidence>
<feature type="transmembrane region" description="Helical" evidence="8">
    <location>
        <begin position="115"/>
        <end position="134"/>
    </location>
</feature>
<feature type="transmembrane region" description="Helical" evidence="8">
    <location>
        <begin position="466"/>
        <end position="484"/>
    </location>
</feature>
<evidence type="ECO:0000256" key="8">
    <source>
        <dbReference type="SAM" id="Phobius"/>
    </source>
</evidence>
<keyword evidence="5 8" id="KW-1133">Transmembrane helix</keyword>
<feature type="transmembrane region" description="Helical" evidence="8">
    <location>
        <begin position="6"/>
        <end position="25"/>
    </location>
</feature>
<dbReference type="Pfam" id="PF00474">
    <property type="entry name" value="SSF"/>
    <property type="match status" value="2"/>
</dbReference>
<feature type="transmembrane region" description="Helical" evidence="8">
    <location>
        <begin position="276"/>
        <end position="296"/>
    </location>
</feature>
<reference evidence="11 12" key="1">
    <citation type="submission" date="2019-08" db="EMBL/GenBank/DDBJ databases">
        <title>Bacillus genomes from the desert of Cuatro Cienegas, Coahuila.</title>
        <authorList>
            <person name="Olmedo-Alvarez G."/>
        </authorList>
    </citation>
    <scope>NUCLEOTIDE SEQUENCE [LARGE SCALE GENOMIC DNA]</scope>
    <source>
        <strain evidence="10 12">CH37_1T</strain>
        <strain evidence="9 11">CH446_14T</strain>
    </source>
</reference>
<feature type="transmembrane region" description="Helical" evidence="8">
    <location>
        <begin position="240"/>
        <end position="264"/>
    </location>
</feature>
<dbReference type="Proteomes" id="UP000322139">
    <property type="component" value="Unassembled WGS sequence"/>
</dbReference>
<proteinExistence type="inferred from homology"/>
<comment type="subcellular location">
    <subcellularLocation>
        <location evidence="1">Membrane</location>
        <topology evidence="1">Multi-pass membrane protein</topology>
    </subcellularLocation>
</comment>
<dbReference type="PROSITE" id="PS50283">
    <property type="entry name" value="NA_SOLUT_SYMP_3"/>
    <property type="match status" value="1"/>
</dbReference>
<feature type="transmembrane region" description="Helical" evidence="8">
    <location>
        <begin position="359"/>
        <end position="390"/>
    </location>
</feature>
<feature type="transmembrane region" description="Helical" evidence="8">
    <location>
        <begin position="437"/>
        <end position="459"/>
    </location>
</feature>
<feature type="transmembrane region" description="Helical" evidence="8">
    <location>
        <begin position="490"/>
        <end position="515"/>
    </location>
</feature>
<dbReference type="Proteomes" id="UP000323732">
    <property type="component" value="Unassembled WGS sequence"/>
</dbReference>
<evidence type="ECO:0000256" key="3">
    <source>
        <dbReference type="ARBA" id="ARBA00022448"/>
    </source>
</evidence>
<dbReference type="InterPro" id="IPR019899">
    <property type="entry name" value="Na/solute_symporter_VC_2705"/>
</dbReference>
<evidence type="ECO:0000256" key="7">
    <source>
        <dbReference type="RuleBase" id="RU362091"/>
    </source>
</evidence>
<dbReference type="InterPro" id="IPR050277">
    <property type="entry name" value="Sodium:Solute_Symporter"/>
</dbReference>
<dbReference type="RefSeq" id="WP_129612977.1">
    <property type="nucleotide sequence ID" value="NZ_CP160000.1"/>
</dbReference>
<accession>A0A5D4SQB7</accession>
<dbReference type="EMBL" id="VTER01000007">
    <property type="protein sequence ID" value="TYS47001.1"/>
    <property type="molecule type" value="Genomic_DNA"/>
</dbReference>
<protein>
    <submittedName>
        <fullName evidence="10">Cation acetate symporter</fullName>
    </submittedName>
</protein>
<evidence type="ECO:0000256" key="2">
    <source>
        <dbReference type="ARBA" id="ARBA00006434"/>
    </source>
</evidence>
<feature type="transmembrane region" description="Helical" evidence="8">
    <location>
        <begin position="154"/>
        <end position="171"/>
    </location>
</feature>
<evidence type="ECO:0000313" key="10">
    <source>
        <dbReference type="EMBL" id="TYS63996.1"/>
    </source>
</evidence>
<dbReference type="NCBIfam" id="TIGR03648">
    <property type="entry name" value="Na_symport_lg"/>
    <property type="match status" value="1"/>
</dbReference>
<feature type="transmembrane region" description="Helical" evidence="8">
    <location>
        <begin position="45"/>
        <end position="69"/>
    </location>
</feature>
<dbReference type="Gene3D" id="1.20.1730.10">
    <property type="entry name" value="Sodium/glucose cotransporter"/>
    <property type="match status" value="1"/>
</dbReference>
<feature type="transmembrane region" description="Helical" evidence="8">
    <location>
        <begin position="411"/>
        <end position="431"/>
    </location>
</feature>
<dbReference type="AlphaFoldDB" id="A0A5D4SQB7"/>
<dbReference type="InterPro" id="IPR038377">
    <property type="entry name" value="Na/Glc_symporter_sf"/>
</dbReference>
<evidence type="ECO:0000313" key="12">
    <source>
        <dbReference type="Proteomes" id="UP000323732"/>
    </source>
</evidence>
<dbReference type="InterPro" id="IPR001734">
    <property type="entry name" value="Na/solute_symporter"/>
</dbReference>
<feature type="transmembrane region" description="Helical" evidence="8">
    <location>
        <begin position="183"/>
        <end position="201"/>
    </location>
</feature>
<sequence>MDTQFLVSLSIILATFALYIGIAVYNKARATSDFYVAGRGVPPIFNGMAIGADWMSAASFIGMAGTIMLLGYDGLAYIMGWTGGYLLLTFLLAPQLRKYGRYTVPEFIGDRYNSHTARVIAAICTIVISFTYSIGQLSGSGVVIGRLFEIDAKLGTMIGVVLIAFYAAFGGMKGITWTQVAQYIILIIAYLIPVIFMSLQLTNNPLPWISYGELVGKMGELDRELGISEYFAPFTNGTKWQFLALMFTLMAGTAGLPHVIVRFYTVSTMKAARWSGAWALLFIGLLYLSAPAYAAFSRFILMTKVAGSSISELPAWTKTWVDTGKLQLADGNGDGILQWSELIISNDIVVMATPEIANLGVFVIGLVAAGAMAAALSTAGGLMIAISSSFAHDIFYRVWKPDSTEKTRLSVARWSIVVATLLAGLIALNPPGAITQIVAWAFALATGTFFPALVLGVWWKRSNAKGVISGLLVGLGVTLAYIFAAKYGGFTILGIIDTGAGVFGAAAAFLTNIIVSKATEAPSKKIQEEVINLRYPEQMIYKDGEVWMDEGKSKSV</sequence>
<dbReference type="PANTHER" id="PTHR48086:SF5">
    <property type="entry name" value="NA(+):SOLUTE SYMPORTER (SSF FAMILY)"/>
    <property type="match status" value="1"/>
</dbReference>
<feature type="transmembrane region" description="Helical" evidence="8">
    <location>
        <begin position="75"/>
        <end position="94"/>
    </location>
</feature>
<dbReference type="GeneID" id="97351748"/>
<comment type="caution">
    <text evidence="10">The sequence shown here is derived from an EMBL/GenBank/DDBJ whole genome shotgun (WGS) entry which is preliminary data.</text>
</comment>